<sequence>MRKLPLIMIDPGHGGTDPGATPESPIEAGINLAVALHLRDILENQGFAVIVTRLVDRTLSLDERVMLEHQFDSDLFISLHCNAAADPRAKGIEIWTAPGDSPADPAATEIFRAVSKAFPDRRLRTDYTDSDLDKEARFRVLTGTLGPAVLLEMGFVSNAEERAWLQSTATQVHMALAIAAGILAWHRTLKDQAHARIDDIRKSHPGAAC</sequence>
<dbReference type="AlphaFoldDB" id="A0A0M4CYY5"/>
<dbReference type="PANTHER" id="PTHR30404:SF0">
    <property type="entry name" value="N-ACETYLMURAMOYL-L-ALANINE AMIDASE AMIC"/>
    <property type="match status" value="1"/>
</dbReference>
<dbReference type="OrthoDB" id="9806267at2"/>
<accession>A0A0M4CYY5</accession>
<dbReference type="Gene3D" id="3.40.630.40">
    <property type="entry name" value="Zn-dependent exopeptidases"/>
    <property type="match status" value="1"/>
</dbReference>
<dbReference type="PANTHER" id="PTHR30404">
    <property type="entry name" value="N-ACETYLMURAMOYL-L-ALANINE AMIDASE"/>
    <property type="match status" value="1"/>
</dbReference>
<dbReference type="KEGG" id="des:DSOUD_0853"/>
<dbReference type="CDD" id="cd02696">
    <property type="entry name" value="MurNAc-LAA"/>
    <property type="match status" value="1"/>
</dbReference>
<evidence type="ECO:0000256" key="2">
    <source>
        <dbReference type="ARBA" id="ARBA00011901"/>
    </source>
</evidence>
<keyword evidence="3" id="KW-0378">Hydrolase</keyword>
<dbReference type="STRING" id="1603606.DSOUD_0853"/>
<proteinExistence type="predicted"/>
<dbReference type="GO" id="GO:0009253">
    <property type="term" value="P:peptidoglycan catabolic process"/>
    <property type="evidence" value="ECO:0007669"/>
    <property type="project" value="InterPro"/>
</dbReference>
<dbReference type="RefSeq" id="WP_053549827.1">
    <property type="nucleotide sequence ID" value="NZ_CP010802.1"/>
</dbReference>
<keyword evidence="6" id="KW-1185">Reference proteome</keyword>
<dbReference type="GO" id="GO:0030288">
    <property type="term" value="C:outer membrane-bounded periplasmic space"/>
    <property type="evidence" value="ECO:0007669"/>
    <property type="project" value="TreeGrafter"/>
</dbReference>
<dbReference type="InterPro" id="IPR050695">
    <property type="entry name" value="N-acetylmuramoyl_amidase_3"/>
</dbReference>
<dbReference type="PATRIC" id="fig|1603606.3.peg.937"/>
<dbReference type="InterPro" id="IPR002508">
    <property type="entry name" value="MurNAc-LAA_cat"/>
</dbReference>
<evidence type="ECO:0000313" key="5">
    <source>
        <dbReference type="EMBL" id="ALC15640.1"/>
    </source>
</evidence>
<name>A0A0M4CYY5_9BACT</name>
<comment type="catalytic activity">
    <reaction evidence="1">
        <text>Hydrolyzes the link between N-acetylmuramoyl residues and L-amino acid residues in certain cell-wall glycopeptides.</text>
        <dbReference type="EC" id="3.5.1.28"/>
    </reaction>
</comment>
<feature type="domain" description="MurNAc-LAA" evidence="4">
    <location>
        <begin position="65"/>
        <end position="183"/>
    </location>
</feature>
<dbReference type="SUPFAM" id="SSF53187">
    <property type="entry name" value="Zn-dependent exopeptidases"/>
    <property type="match status" value="1"/>
</dbReference>
<organism evidence="5 6">
    <name type="scientific">Desulfuromonas soudanensis</name>
    <dbReference type="NCBI Taxonomy" id="1603606"/>
    <lineage>
        <taxon>Bacteria</taxon>
        <taxon>Pseudomonadati</taxon>
        <taxon>Thermodesulfobacteriota</taxon>
        <taxon>Desulfuromonadia</taxon>
        <taxon>Desulfuromonadales</taxon>
        <taxon>Desulfuromonadaceae</taxon>
        <taxon>Desulfuromonas</taxon>
    </lineage>
</organism>
<evidence type="ECO:0000256" key="3">
    <source>
        <dbReference type="ARBA" id="ARBA00022801"/>
    </source>
</evidence>
<protein>
    <recommendedName>
        <fullName evidence="2">N-acetylmuramoyl-L-alanine amidase</fullName>
        <ecNumber evidence="2">3.5.1.28</ecNumber>
    </recommendedName>
</protein>
<reference evidence="5 6" key="1">
    <citation type="submission" date="2015-07" db="EMBL/GenBank/DDBJ databases">
        <title>Isolation and Genomic Characterization of a Novel Halophilic Metal-Reducing Deltaproteobacterium from the Deep Subsurface.</title>
        <authorList>
            <person name="Badalamenti J.P."/>
            <person name="Summers Z.M."/>
            <person name="Gralnick J.A."/>
            <person name="Bond D.R."/>
        </authorList>
    </citation>
    <scope>NUCLEOTIDE SEQUENCE [LARGE SCALE GENOMIC DNA]</scope>
    <source>
        <strain evidence="5 6">WTL</strain>
    </source>
</reference>
<dbReference type="Pfam" id="PF01520">
    <property type="entry name" value="Amidase_3"/>
    <property type="match status" value="1"/>
</dbReference>
<evidence type="ECO:0000256" key="1">
    <source>
        <dbReference type="ARBA" id="ARBA00001561"/>
    </source>
</evidence>
<dbReference type="EC" id="3.5.1.28" evidence="2"/>
<evidence type="ECO:0000259" key="4">
    <source>
        <dbReference type="SMART" id="SM00646"/>
    </source>
</evidence>
<dbReference type="SMART" id="SM00646">
    <property type="entry name" value="Ami_3"/>
    <property type="match status" value="1"/>
</dbReference>
<dbReference type="Proteomes" id="UP000057158">
    <property type="component" value="Chromosome"/>
</dbReference>
<gene>
    <name evidence="5" type="ORF">DSOUD_0853</name>
</gene>
<dbReference type="GO" id="GO:0008745">
    <property type="term" value="F:N-acetylmuramoyl-L-alanine amidase activity"/>
    <property type="evidence" value="ECO:0007669"/>
    <property type="project" value="UniProtKB-EC"/>
</dbReference>
<dbReference type="EMBL" id="CP010802">
    <property type="protein sequence ID" value="ALC15640.1"/>
    <property type="molecule type" value="Genomic_DNA"/>
</dbReference>
<evidence type="ECO:0000313" key="6">
    <source>
        <dbReference type="Proteomes" id="UP000057158"/>
    </source>
</evidence>